<dbReference type="GO" id="GO:0031012">
    <property type="term" value="C:extracellular matrix"/>
    <property type="evidence" value="ECO:0007669"/>
    <property type="project" value="TreeGrafter"/>
</dbReference>
<dbReference type="GO" id="GO:0061343">
    <property type="term" value="P:cell adhesion involved in heart morphogenesis"/>
    <property type="evidence" value="ECO:0007669"/>
    <property type="project" value="TreeGrafter"/>
</dbReference>
<sequence>MREQQHIRKITSDGQKFLICPEHHSPAERALPAQQLAACYLLGSQIPIGDYKNLARACRDAVRKPKAQLELKLAKVVKYNKKGFFRFVSIKQKHREDIGPLLQGKLVTNTADKAEVLNTFFASVFTGVAVPHITRSSSYNDSRVDWSVVEEGLVCGLLQGLNPRESMGLVRIHPSVLREVADIVARQLSIIFESHGDQGIDGMSLPRKYYKPNEAGDWEKPAQIYQGQIMTD</sequence>
<dbReference type="AlphaFoldDB" id="A0AAN7N0W5"/>
<organism evidence="1 2">
    <name type="scientific">Mycteria americana</name>
    <name type="common">Wood stork</name>
    <dbReference type="NCBI Taxonomy" id="33587"/>
    <lineage>
        <taxon>Eukaryota</taxon>
        <taxon>Metazoa</taxon>
        <taxon>Chordata</taxon>
        <taxon>Craniata</taxon>
        <taxon>Vertebrata</taxon>
        <taxon>Euteleostomi</taxon>
        <taxon>Archelosauria</taxon>
        <taxon>Archosauria</taxon>
        <taxon>Dinosauria</taxon>
        <taxon>Saurischia</taxon>
        <taxon>Theropoda</taxon>
        <taxon>Coelurosauria</taxon>
        <taxon>Aves</taxon>
        <taxon>Neognathae</taxon>
        <taxon>Neoaves</taxon>
        <taxon>Aequornithes</taxon>
        <taxon>Ciconiiformes</taxon>
        <taxon>Ciconiidae</taxon>
        <taxon>Mycteria</taxon>
    </lineage>
</organism>
<keyword evidence="2" id="KW-1185">Reference proteome</keyword>
<dbReference type="PANTHER" id="PTHR33395:SF22">
    <property type="entry name" value="REVERSE TRANSCRIPTASE DOMAIN-CONTAINING PROTEIN"/>
    <property type="match status" value="1"/>
</dbReference>
<comment type="caution">
    <text evidence="1">The sequence shown here is derived from an EMBL/GenBank/DDBJ whole genome shotgun (WGS) entry which is preliminary data.</text>
</comment>
<dbReference type="PANTHER" id="PTHR33395">
    <property type="entry name" value="TRANSCRIPTASE, PUTATIVE-RELATED-RELATED"/>
    <property type="match status" value="1"/>
</dbReference>
<protein>
    <submittedName>
        <fullName evidence="1">Uncharacterized protein</fullName>
    </submittedName>
</protein>
<name>A0AAN7N0W5_MYCAM</name>
<gene>
    <name evidence="1" type="ORF">QYF61_004836</name>
</gene>
<evidence type="ECO:0000313" key="2">
    <source>
        <dbReference type="Proteomes" id="UP001333110"/>
    </source>
</evidence>
<dbReference type="EMBL" id="JAUNZN010000009">
    <property type="protein sequence ID" value="KAK4815621.1"/>
    <property type="molecule type" value="Genomic_DNA"/>
</dbReference>
<proteinExistence type="predicted"/>
<reference evidence="1 2" key="1">
    <citation type="journal article" date="2023" name="J. Hered.">
        <title>Chromosome-level genome of the wood stork (Mycteria americana) provides insight into avian chromosome evolution.</title>
        <authorList>
            <person name="Flamio R. Jr."/>
            <person name="Ramstad K.M."/>
        </authorList>
    </citation>
    <scope>NUCLEOTIDE SEQUENCE [LARGE SCALE GENOMIC DNA]</scope>
    <source>
        <strain evidence="1">JAX WOST 10</strain>
    </source>
</reference>
<dbReference type="GO" id="GO:0007508">
    <property type="term" value="P:larval heart development"/>
    <property type="evidence" value="ECO:0007669"/>
    <property type="project" value="TreeGrafter"/>
</dbReference>
<evidence type="ECO:0000313" key="1">
    <source>
        <dbReference type="EMBL" id="KAK4815621.1"/>
    </source>
</evidence>
<accession>A0AAN7N0W5</accession>
<dbReference type="Proteomes" id="UP001333110">
    <property type="component" value="Unassembled WGS sequence"/>
</dbReference>